<dbReference type="Proteomes" id="UP000029672">
    <property type="component" value="Chromosome"/>
</dbReference>
<accession>A0A097EP71</accession>
<dbReference type="SUPFAM" id="SSF50249">
    <property type="entry name" value="Nucleic acid-binding proteins"/>
    <property type="match status" value="1"/>
</dbReference>
<dbReference type="eggNOG" id="COG1200">
    <property type="taxonomic scope" value="Bacteria"/>
</dbReference>
<dbReference type="Pfam" id="PF00271">
    <property type="entry name" value="Helicase_C"/>
    <property type="match status" value="1"/>
</dbReference>
<keyword evidence="3" id="KW-0378">Hydrolase</keyword>
<dbReference type="HOGENOM" id="CLU_005122_7_1_6"/>
<dbReference type="GO" id="GO:0005524">
    <property type="term" value="F:ATP binding"/>
    <property type="evidence" value="ECO:0007669"/>
    <property type="project" value="UniProtKB-KW"/>
</dbReference>
<dbReference type="KEGG" id="frf:LO80_04850"/>
<dbReference type="EMBL" id="CP009574">
    <property type="protein sequence ID" value="AIT09362.1"/>
    <property type="molecule type" value="Genomic_DNA"/>
</dbReference>
<evidence type="ECO:0000256" key="1">
    <source>
        <dbReference type="ARBA" id="ARBA00022741"/>
    </source>
</evidence>
<keyword evidence="2" id="KW-0227">DNA damage</keyword>
<evidence type="ECO:0000256" key="7">
    <source>
        <dbReference type="ARBA" id="ARBA00023204"/>
    </source>
</evidence>
<proteinExistence type="predicted"/>
<evidence type="ECO:0000256" key="3">
    <source>
        <dbReference type="ARBA" id="ARBA00022801"/>
    </source>
</evidence>
<evidence type="ECO:0000256" key="4">
    <source>
        <dbReference type="ARBA" id="ARBA00022806"/>
    </source>
</evidence>
<evidence type="ECO:0000313" key="10">
    <source>
        <dbReference type="EMBL" id="AIT09362.1"/>
    </source>
</evidence>
<dbReference type="InterPro" id="IPR033454">
    <property type="entry name" value="RecG_wedge"/>
</dbReference>
<evidence type="ECO:0000259" key="9">
    <source>
        <dbReference type="PROSITE" id="PS51194"/>
    </source>
</evidence>
<reference evidence="10 11" key="1">
    <citation type="submission" date="2014-10" db="EMBL/GenBank/DDBJ databases">
        <title>Whole genome sequence of Francisella endociliophora strain FSC1006, isolated from a laboratory culture of the marine ciliate Euplotes raikovi.</title>
        <authorList>
            <person name="Granberg M."/>
            <person name="Backman S."/>
            <person name="Lundmark E."/>
            <person name="Nilsson E."/>
            <person name="Karlsson E."/>
            <person name="Thelaus J."/>
            <person name="Ohrman C."/>
            <person name="Larkeryd A."/>
            <person name="Stenberg P."/>
        </authorList>
    </citation>
    <scope>NUCLEOTIDE SEQUENCE [LARGE SCALE GENOMIC DNA]</scope>
    <source>
        <strain evidence="10 11">FSC1006</strain>
    </source>
</reference>
<dbReference type="Gene3D" id="2.40.50.140">
    <property type="entry name" value="Nucleic acid-binding proteins"/>
    <property type="match status" value="1"/>
</dbReference>
<dbReference type="InterPro" id="IPR012340">
    <property type="entry name" value="NA-bd_OB-fold"/>
</dbReference>
<evidence type="ECO:0000259" key="8">
    <source>
        <dbReference type="PROSITE" id="PS51192"/>
    </source>
</evidence>
<dbReference type="STRING" id="1547445.LO80_04850"/>
<evidence type="ECO:0000256" key="6">
    <source>
        <dbReference type="ARBA" id="ARBA00023125"/>
    </source>
</evidence>
<dbReference type="PROSITE" id="PS51194">
    <property type="entry name" value="HELICASE_CTER"/>
    <property type="match status" value="1"/>
</dbReference>
<organism evidence="10 11">
    <name type="scientific">Candidatus Francisella endociliophora</name>
    <dbReference type="NCBI Taxonomy" id="653937"/>
    <lineage>
        <taxon>Bacteria</taxon>
        <taxon>Pseudomonadati</taxon>
        <taxon>Pseudomonadota</taxon>
        <taxon>Gammaproteobacteria</taxon>
        <taxon>Thiotrichales</taxon>
        <taxon>Francisellaceae</taxon>
        <taxon>Francisella</taxon>
    </lineage>
</organism>
<dbReference type="GO" id="GO:0006281">
    <property type="term" value="P:DNA repair"/>
    <property type="evidence" value="ECO:0007669"/>
    <property type="project" value="UniProtKB-KW"/>
</dbReference>
<keyword evidence="5" id="KW-0067">ATP-binding</keyword>
<keyword evidence="11" id="KW-1185">Reference proteome</keyword>
<dbReference type="CDD" id="cd17992">
    <property type="entry name" value="DEXHc_RecG"/>
    <property type="match status" value="1"/>
</dbReference>
<dbReference type="InterPro" id="IPR001650">
    <property type="entry name" value="Helicase_C-like"/>
</dbReference>
<dbReference type="AlphaFoldDB" id="A0A097EP71"/>
<dbReference type="InterPro" id="IPR047112">
    <property type="entry name" value="RecG/Mfd"/>
</dbReference>
<dbReference type="SMART" id="SM00490">
    <property type="entry name" value="HELICc"/>
    <property type="match status" value="1"/>
</dbReference>
<feature type="domain" description="Helicase C-terminal" evidence="9">
    <location>
        <begin position="467"/>
        <end position="614"/>
    </location>
</feature>
<name>A0A097EP71_9GAMM</name>
<dbReference type="GO" id="GO:0003678">
    <property type="term" value="F:DNA helicase activity"/>
    <property type="evidence" value="ECO:0007669"/>
    <property type="project" value="TreeGrafter"/>
</dbReference>
<dbReference type="SMART" id="SM00487">
    <property type="entry name" value="DEXDc"/>
    <property type="match status" value="1"/>
</dbReference>
<dbReference type="PROSITE" id="PS51192">
    <property type="entry name" value="HELICASE_ATP_BIND_1"/>
    <property type="match status" value="1"/>
</dbReference>
<keyword evidence="4 10" id="KW-0347">Helicase</keyword>
<evidence type="ECO:0000256" key="5">
    <source>
        <dbReference type="ARBA" id="ARBA00022840"/>
    </source>
</evidence>
<feature type="domain" description="Helicase ATP-binding" evidence="8">
    <location>
        <begin position="267"/>
        <end position="434"/>
    </location>
</feature>
<dbReference type="PANTHER" id="PTHR47964">
    <property type="entry name" value="ATP-DEPENDENT DNA HELICASE HOMOLOG RECG, CHLOROPLASTIC"/>
    <property type="match status" value="1"/>
</dbReference>
<protein>
    <submittedName>
        <fullName evidence="10">ATP-dependent DNA helicase RecG</fullName>
    </submittedName>
</protein>
<dbReference type="Gene3D" id="3.40.50.300">
    <property type="entry name" value="P-loop containing nucleotide triphosphate hydrolases"/>
    <property type="match status" value="2"/>
</dbReference>
<sequence length="679" mass="76592">MEFIDFAGVGEATIKALEKYNLDSPQDLLTIFPKDYKDTRHISLIKDLVSEKKSLIEGKVSNVTYKKFGRKFLRFVVSDGTGFCTVVLFKFYPNQIAMLENADMVRCYGKVEMSLNPQMVHPECAIVKDGHSSLKQGLSAIYRLKKIPDRIITSIISKLLQDKKVANIVPNEYLRQFSLMSFRDALYYVHALTDSIDKKLLAKAKKSIQFEEMVGYRLAEESIRKDVSVSKAPIIHLSKTLEDRFHAKLPYSLTNAQSRTISEIFNDLEQDQAMIRLLQGDVGAGKTIVATAALYAATSLGYQAAIMAPTEILAEQHYSFLLDFLEGLGIEVVPLLGKLTTKQTRESLEKISRLDNCIIVGTHAIFQERVEYNNLGLVIVDEQHRFGVEQRLALINKASAKGNKLAPHQLIISATPIPRTLAMTLYGNLKLSILDELPPNRKPILTTVLNRAKKRNLISKLKEAVSRGEQIYWVCPLVEESENMDFLQDVKTLYQELKADLDEQRVGLVYGSMKSKEKVQEMEAFKSGKYDVLVATTVIEVGVDVPNASIMIIDNAERLGISQLHQLRGRVGRGSKESYCILLYSDKISEVGKKRLSLVRESQDGFYLAEKDLEIRGAGDVLGKEQSGISSFKTFDINEYYDQYEDVAKLATLIEDNYPDAAKMLVNKWFDKRVSYVEV</sequence>
<dbReference type="Pfam" id="PF17191">
    <property type="entry name" value="RecG_wedge"/>
    <property type="match status" value="1"/>
</dbReference>
<dbReference type="InterPro" id="IPR014001">
    <property type="entry name" value="Helicase_ATP-bd"/>
</dbReference>
<keyword evidence="7" id="KW-0234">DNA repair</keyword>
<dbReference type="InterPro" id="IPR027417">
    <property type="entry name" value="P-loop_NTPase"/>
</dbReference>
<dbReference type="Pfam" id="PF00270">
    <property type="entry name" value="DEAD"/>
    <property type="match status" value="1"/>
</dbReference>
<dbReference type="GO" id="GO:0003677">
    <property type="term" value="F:DNA binding"/>
    <property type="evidence" value="ECO:0007669"/>
    <property type="project" value="UniProtKB-KW"/>
</dbReference>
<gene>
    <name evidence="10" type="ORF">LO80_04850</name>
</gene>
<evidence type="ECO:0000313" key="11">
    <source>
        <dbReference type="Proteomes" id="UP000029672"/>
    </source>
</evidence>
<dbReference type="RefSeq" id="WP_040009075.1">
    <property type="nucleotide sequence ID" value="NZ_CP009574.1"/>
</dbReference>
<keyword evidence="1" id="KW-0547">Nucleotide-binding</keyword>
<dbReference type="CDD" id="cd04488">
    <property type="entry name" value="RecG_wedge_OBF"/>
    <property type="match status" value="1"/>
</dbReference>
<dbReference type="GO" id="GO:0016787">
    <property type="term" value="F:hydrolase activity"/>
    <property type="evidence" value="ECO:0007669"/>
    <property type="project" value="UniProtKB-KW"/>
</dbReference>
<keyword evidence="6" id="KW-0238">DNA-binding</keyword>
<evidence type="ECO:0000256" key="2">
    <source>
        <dbReference type="ARBA" id="ARBA00022763"/>
    </source>
</evidence>
<dbReference type="InterPro" id="IPR011545">
    <property type="entry name" value="DEAD/DEAH_box_helicase_dom"/>
</dbReference>
<dbReference type="PANTHER" id="PTHR47964:SF1">
    <property type="entry name" value="ATP-DEPENDENT DNA HELICASE HOMOLOG RECG, CHLOROPLASTIC"/>
    <property type="match status" value="1"/>
</dbReference>
<dbReference type="SUPFAM" id="SSF52540">
    <property type="entry name" value="P-loop containing nucleoside triphosphate hydrolases"/>
    <property type="match status" value="1"/>
</dbReference>
<dbReference type="OrthoDB" id="9804325at2"/>